<sequence length="107" mass="12382">MRELLANPVHQGFQASPDLKETKARWDPKEAKDYKDPEEKPADPDSQGNPVPQDLPVEMAYLEKRAVLEHPVYPDRLVFRDPRDTKVQQAAQDNPVSKELHFNYQQC</sequence>
<dbReference type="EMBL" id="JAPWTK010000004">
    <property type="protein sequence ID" value="KAJ8961770.1"/>
    <property type="molecule type" value="Genomic_DNA"/>
</dbReference>
<feature type="compositionally biased region" description="Basic and acidic residues" evidence="1">
    <location>
        <begin position="18"/>
        <end position="43"/>
    </location>
</feature>
<organism evidence="2 3">
    <name type="scientific">Aromia moschata</name>
    <dbReference type="NCBI Taxonomy" id="1265417"/>
    <lineage>
        <taxon>Eukaryota</taxon>
        <taxon>Metazoa</taxon>
        <taxon>Ecdysozoa</taxon>
        <taxon>Arthropoda</taxon>
        <taxon>Hexapoda</taxon>
        <taxon>Insecta</taxon>
        <taxon>Pterygota</taxon>
        <taxon>Neoptera</taxon>
        <taxon>Endopterygota</taxon>
        <taxon>Coleoptera</taxon>
        <taxon>Polyphaga</taxon>
        <taxon>Cucujiformia</taxon>
        <taxon>Chrysomeloidea</taxon>
        <taxon>Cerambycidae</taxon>
        <taxon>Cerambycinae</taxon>
        <taxon>Callichromatini</taxon>
        <taxon>Aromia</taxon>
    </lineage>
</organism>
<evidence type="ECO:0000313" key="2">
    <source>
        <dbReference type="EMBL" id="KAJ8961770.1"/>
    </source>
</evidence>
<dbReference type="AlphaFoldDB" id="A0AAV8ZEH6"/>
<accession>A0AAV8ZEH6</accession>
<name>A0AAV8ZEH6_9CUCU</name>
<comment type="caution">
    <text evidence="2">The sequence shown here is derived from an EMBL/GenBank/DDBJ whole genome shotgun (WGS) entry which is preliminary data.</text>
</comment>
<evidence type="ECO:0000256" key="1">
    <source>
        <dbReference type="SAM" id="MobiDB-lite"/>
    </source>
</evidence>
<keyword evidence="3" id="KW-1185">Reference proteome</keyword>
<protein>
    <submittedName>
        <fullName evidence="2">Uncharacterized protein</fullName>
    </submittedName>
</protein>
<gene>
    <name evidence="2" type="ORF">NQ318_021371</name>
</gene>
<reference evidence="2" key="1">
    <citation type="journal article" date="2023" name="Insect Mol. Biol.">
        <title>Genome sequencing provides insights into the evolution of gene families encoding plant cell wall-degrading enzymes in longhorned beetles.</title>
        <authorList>
            <person name="Shin N.R."/>
            <person name="Okamura Y."/>
            <person name="Kirsch R."/>
            <person name="Pauchet Y."/>
        </authorList>
    </citation>
    <scope>NUCLEOTIDE SEQUENCE</scope>
    <source>
        <strain evidence="2">AMC_N1</strain>
    </source>
</reference>
<evidence type="ECO:0000313" key="3">
    <source>
        <dbReference type="Proteomes" id="UP001162162"/>
    </source>
</evidence>
<feature type="region of interest" description="Disordered" evidence="1">
    <location>
        <begin position="1"/>
        <end position="54"/>
    </location>
</feature>
<dbReference type="Proteomes" id="UP001162162">
    <property type="component" value="Unassembled WGS sequence"/>
</dbReference>
<proteinExistence type="predicted"/>